<sequence length="89" mass="10668">MSRSFKKFCFFTISKPWYRSNEKALRRKVKQACHEVEIDFDPDQDWIDLQATHKEGADWGTKYGYPVKPNPDDSVWGDDYNWYTKGLRK</sequence>
<evidence type="ECO:0000313" key="1">
    <source>
        <dbReference type="EMBL" id="KKN79149.1"/>
    </source>
</evidence>
<dbReference type="EMBL" id="LAZR01000252">
    <property type="protein sequence ID" value="KKN79149.1"/>
    <property type="molecule type" value="Genomic_DNA"/>
</dbReference>
<accession>A0A0F9TIQ7</accession>
<reference evidence="1" key="1">
    <citation type="journal article" date="2015" name="Nature">
        <title>Complex archaea that bridge the gap between prokaryotes and eukaryotes.</title>
        <authorList>
            <person name="Spang A."/>
            <person name="Saw J.H."/>
            <person name="Jorgensen S.L."/>
            <person name="Zaremba-Niedzwiedzka K."/>
            <person name="Martijn J."/>
            <person name="Lind A.E."/>
            <person name="van Eijk R."/>
            <person name="Schleper C."/>
            <person name="Guy L."/>
            <person name="Ettema T.J."/>
        </authorList>
    </citation>
    <scope>NUCLEOTIDE SEQUENCE</scope>
</reference>
<organism evidence="1">
    <name type="scientific">marine sediment metagenome</name>
    <dbReference type="NCBI Taxonomy" id="412755"/>
    <lineage>
        <taxon>unclassified sequences</taxon>
        <taxon>metagenomes</taxon>
        <taxon>ecological metagenomes</taxon>
    </lineage>
</organism>
<dbReference type="AlphaFoldDB" id="A0A0F9TIQ7"/>
<comment type="caution">
    <text evidence="1">The sequence shown here is derived from an EMBL/GenBank/DDBJ whole genome shotgun (WGS) entry which is preliminary data.</text>
</comment>
<name>A0A0F9TIQ7_9ZZZZ</name>
<protein>
    <submittedName>
        <fullName evidence="1">Uncharacterized protein</fullName>
    </submittedName>
</protein>
<proteinExistence type="predicted"/>
<gene>
    <name evidence="1" type="ORF">LCGC14_0343370</name>
</gene>